<dbReference type="EMBL" id="MN750573">
    <property type="protein sequence ID" value="QNN89508.1"/>
    <property type="molecule type" value="Genomic_DNA"/>
</dbReference>
<evidence type="ECO:0000313" key="1">
    <source>
        <dbReference type="EMBL" id="QNN89508.1"/>
    </source>
</evidence>
<protein>
    <submittedName>
        <fullName evidence="1">ORF24</fullName>
    </submittedName>
</protein>
<organismHost>
    <name type="scientific">Pieris brassicae</name>
    <name type="common">White butterfly</name>
    <name type="synonym">Large white butterfly</name>
    <dbReference type="NCBI Taxonomy" id="7116"/>
</organismHost>
<organism evidence="1">
    <name type="scientific">Pieris brassicae granulosis virus</name>
    <name type="common">PbGV</name>
    <name type="synonym">Pieris brassicae granulovirus</name>
    <dbReference type="NCBI Taxonomy" id="10465"/>
    <lineage>
        <taxon>Viruses</taxon>
        <taxon>Viruses incertae sedis</taxon>
        <taxon>Naldaviricetes</taxon>
        <taxon>Lefavirales</taxon>
        <taxon>Baculoviridae</taxon>
        <taxon>Betabaculovirus</taxon>
        <taxon>Betabaculovirus arrapae</taxon>
    </lineage>
</organism>
<sequence length="73" mass="8460">MISYENNLEELINFVQNKNFTCPAVLVKTPSHFLYVAVKAYKAVCLEKFDEATRYLNDLSEGVFWPIKNINTI</sequence>
<proteinExistence type="predicted"/>
<name>A0A7G9U8S7_GVPB</name>
<reference evidence="1" key="1">
    <citation type="submission" date="2019-11" db="EMBL/GenBank/DDBJ databases">
        <title>Studies on the baculoviruses infecting the caterpillars, Spilarctia obliqua Walker (Erebidae) and Pieris brassicae Linn. (Pieridae) (Insecta: Lepidoptera).</title>
        <authorList>
            <person name="Paul S."/>
            <person name="Arumugaperumal A."/>
            <person name="Sathiya Balasingh Thangapandi E.J.J."/>
            <person name="Sarjubala Devi H."/>
            <person name="Johnson T."/>
            <person name="Maisnam S."/>
            <person name="Krishnavel S."/>
            <person name="Soman Syamala S."/>
            <person name="Ramamoorthy S."/>
            <person name="Karthikeyan R."/>
            <person name="Subburaman C."/>
            <person name="Jeyaprakash R."/>
            <person name="Azhaguchamy M."/>
            <person name="Ramaiyer V."/>
            <person name="Sivasubramaniam S."/>
        </authorList>
    </citation>
    <scope>NUCLEOTIDE SEQUENCE</scope>
    <source>
        <strain evidence="1">Manipur</strain>
    </source>
</reference>
<accession>A0A7G9U8S7</accession>